<organism evidence="2">
    <name type="scientific">Mariniphaga anaerophila</name>
    <dbReference type="NCBI Taxonomy" id="1484053"/>
    <lineage>
        <taxon>Bacteria</taxon>
        <taxon>Pseudomonadati</taxon>
        <taxon>Bacteroidota</taxon>
        <taxon>Bacteroidia</taxon>
        <taxon>Marinilabiliales</taxon>
        <taxon>Prolixibacteraceae</taxon>
        <taxon>Mariniphaga</taxon>
    </lineage>
</organism>
<evidence type="ECO:0000256" key="1">
    <source>
        <dbReference type="SAM" id="SignalP"/>
    </source>
</evidence>
<gene>
    <name evidence="2" type="ORF">ENN90_11800</name>
</gene>
<name>A0A831LW36_9BACT</name>
<protein>
    <submittedName>
        <fullName evidence="2">Uncharacterized protein</fullName>
    </submittedName>
</protein>
<comment type="caution">
    <text evidence="2">The sequence shown here is derived from an EMBL/GenBank/DDBJ whole genome shotgun (WGS) entry which is preliminary data.</text>
</comment>
<evidence type="ECO:0000313" key="2">
    <source>
        <dbReference type="EMBL" id="HDR52285.1"/>
    </source>
</evidence>
<dbReference type="EMBL" id="DSDK01000655">
    <property type="protein sequence ID" value="HDR52285.1"/>
    <property type="molecule type" value="Genomic_DNA"/>
</dbReference>
<dbReference type="AlphaFoldDB" id="A0A831LW36"/>
<keyword evidence="1" id="KW-0732">Signal</keyword>
<feature type="non-terminal residue" evidence="2">
    <location>
        <position position="144"/>
    </location>
</feature>
<reference evidence="2" key="1">
    <citation type="journal article" date="2020" name="mSystems">
        <title>Genome- and Community-Level Interaction Insights into Carbon Utilization and Element Cycling Functions of Hydrothermarchaeota in Hydrothermal Sediment.</title>
        <authorList>
            <person name="Zhou Z."/>
            <person name="Liu Y."/>
            <person name="Xu W."/>
            <person name="Pan J."/>
            <person name="Luo Z.H."/>
            <person name="Li M."/>
        </authorList>
    </citation>
    <scope>NUCLEOTIDE SEQUENCE [LARGE SCALE GENOMIC DNA]</scope>
    <source>
        <strain evidence="2">SpSt-1217</strain>
    </source>
</reference>
<dbReference type="Proteomes" id="UP000886047">
    <property type="component" value="Unassembled WGS sequence"/>
</dbReference>
<feature type="signal peptide" evidence="1">
    <location>
        <begin position="1"/>
        <end position="19"/>
    </location>
</feature>
<sequence>MKRTLLIMLMGIIPFCLMAQLNQNFPENVTLRVEKTGINTQASDFGPAFVENELWFSAFTAEEISRLNQGKSNDVFYNLFASPVDEKGNLRGGKSMKLQDISAGYHAGPVSWCKATNELFVTLSNYENPEIKNVVFQKANIPLK</sequence>
<accession>A0A831LW36</accession>
<feature type="chain" id="PRO_5032811242" evidence="1">
    <location>
        <begin position="20"/>
        <end position="144"/>
    </location>
</feature>
<proteinExistence type="predicted"/>